<dbReference type="RefSeq" id="WP_074699715.1">
    <property type="nucleotide sequence ID" value="NZ_CP018863.1"/>
</dbReference>
<dbReference type="Gene3D" id="3.50.50.60">
    <property type="entry name" value="FAD/NAD(P)-binding domain"/>
    <property type="match status" value="2"/>
</dbReference>
<evidence type="ECO:0000256" key="2">
    <source>
        <dbReference type="ARBA" id="ARBA00022630"/>
    </source>
</evidence>
<dbReference type="Pfam" id="PF07992">
    <property type="entry name" value="Pyr_redox_2"/>
    <property type="match status" value="1"/>
</dbReference>
<dbReference type="InterPro" id="IPR050446">
    <property type="entry name" value="FAD-oxidoreductase/Apoptosis"/>
</dbReference>
<dbReference type="AlphaFoldDB" id="A0A1H1B845"/>
<dbReference type="KEGG" id="acry:AC20117_10925"/>
<dbReference type="Proteomes" id="UP000181917">
    <property type="component" value="Unassembled WGS sequence"/>
</dbReference>
<evidence type="ECO:0000256" key="1">
    <source>
        <dbReference type="ARBA" id="ARBA00001974"/>
    </source>
</evidence>
<dbReference type="PRINTS" id="PR00411">
    <property type="entry name" value="PNDRDTASEI"/>
</dbReference>
<dbReference type="STRING" id="37928.SAMN04489742_1286"/>
<evidence type="ECO:0000313" key="8">
    <source>
        <dbReference type="Proteomes" id="UP000181917"/>
    </source>
</evidence>
<keyword evidence="3" id="KW-0274">FAD</keyword>
<evidence type="ECO:0000256" key="3">
    <source>
        <dbReference type="ARBA" id="ARBA00022827"/>
    </source>
</evidence>
<evidence type="ECO:0000256" key="4">
    <source>
        <dbReference type="ARBA" id="ARBA00023002"/>
    </source>
</evidence>
<organism evidence="7 8">
    <name type="scientific">Crystallibacter crystallopoietes</name>
    <dbReference type="NCBI Taxonomy" id="37928"/>
    <lineage>
        <taxon>Bacteria</taxon>
        <taxon>Bacillati</taxon>
        <taxon>Actinomycetota</taxon>
        <taxon>Actinomycetes</taxon>
        <taxon>Micrococcales</taxon>
        <taxon>Micrococcaceae</taxon>
        <taxon>Crystallibacter</taxon>
    </lineage>
</organism>
<accession>A0A1H1B845</accession>
<dbReference type="Pfam" id="PF14759">
    <property type="entry name" value="Reductase_C"/>
    <property type="match status" value="1"/>
</dbReference>
<reference evidence="7 8" key="1">
    <citation type="submission" date="2016-10" db="EMBL/GenBank/DDBJ databases">
        <authorList>
            <person name="de Groot N.N."/>
        </authorList>
    </citation>
    <scope>NUCLEOTIDE SEQUENCE [LARGE SCALE GENOMIC DNA]</scope>
    <source>
        <strain evidence="7 8">DSM 20117</strain>
    </source>
</reference>
<dbReference type="PRINTS" id="PR00368">
    <property type="entry name" value="FADPNR"/>
</dbReference>
<evidence type="ECO:0000313" key="7">
    <source>
        <dbReference type="EMBL" id="SDQ48099.1"/>
    </source>
</evidence>
<dbReference type="Gene3D" id="3.30.390.30">
    <property type="match status" value="1"/>
</dbReference>
<dbReference type="GO" id="GO:0005737">
    <property type="term" value="C:cytoplasm"/>
    <property type="evidence" value="ECO:0007669"/>
    <property type="project" value="TreeGrafter"/>
</dbReference>
<dbReference type="InterPro" id="IPR016156">
    <property type="entry name" value="FAD/NAD-linked_Rdtase_dimer_sf"/>
</dbReference>
<feature type="domain" description="FAD/NAD(P)-binding" evidence="5">
    <location>
        <begin position="4"/>
        <end position="294"/>
    </location>
</feature>
<evidence type="ECO:0000259" key="5">
    <source>
        <dbReference type="Pfam" id="PF07992"/>
    </source>
</evidence>
<dbReference type="SUPFAM" id="SSF55424">
    <property type="entry name" value="FAD/NAD-linked reductases, dimerisation (C-terminal) domain"/>
    <property type="match status" value="1"/>
</dbReference>
<feature type="domain" description="Reductase C-terminal" evidence="6">
    <location>
        <begin position="319"/>
        <end position="387"/>
    </location>
</feature>
<dbReference type="OrthoDB" id="1145at2"/>
<name>A0A1H1B845_9MICC</name>
<protein>
    <submittedName>
        <fullName evidence="7">NADPH-dependent 2,4-dienoyl-CoA reductase, sulfur reductase</fullName>
    </submittedName>
</protein>
<dbReference type="InterPro" id="IPR028202">
    <property type="entry name" value="Reductase_C"/>
</dbReference>
<keyword evidence="4" id="KW-0560">Oxidoreductase</keyword>
<keyword evidence="2" id="KW-0285">Flavoprotein</keyword>
<dbReference type="SUPFAM" id="SSF51905">
    <property type="entry name" value="FAD/NAD(P)-binding domain"/>
    <property type="match status" value="1"/>
</dbReference>
<gene>
    <name evidence="7" type="ORF">SAMN04489742_1286</name>
</gene>
<proteinExistence type="predicted"/>
<dbReference type="InterPro" id="IPR023753">
    <property type="entry name" value="FAD/NAD-binding_dom"/>
</dbReference>
<evidence type="ECO:0000259" key="6">
    <source>
        <dbReference type="Pfam" id="PF14759"/>
    </source>
</evidence>
<comment type="cofactor">
    <cofactor evidence="1">
        <name>FAD</name>
        <dbReference type="ChEBI" id="CHEBI:57692"/>
    </cofactor>
</comment>
<sequence length="400" mass="42222">MQTLVVVGASLAGLSAARAARAQGFAGRLVIIGDEAPRPYDRPPLSKDFLAGKIGLEDLALEEAGEDLNAEWLLGVRAERFEAESLTITLNDGRSITADKVIIATGASARRLAELQGLQNVFTLRTLADAEALRPRLVPGHRLVVIGAGFIGAETASTAKAAGMDVTVVEMSVAPLAGPLGAQMGAAVAGLHEAAGVELLCGTGVSSFTMSGSSVSEVVLDNGRRLPADVVLVGIGAQPNVEWLEGSGIALDNGVLCDAMGRTNRAGVSAVGDCAAWYDLRTQSHQRVEHWAGANERPALAVAALLDENAVQQPVNPPYFWSDQYGSRIQFAGQVRGHDRIEIEHGNVAERCFLAVYYAGTEPVAVLGVDQTRQFTKWRKFLNKNAQQYVLPVGEFAAAS</sequence>
<keyword evidence="8" id="KW-1185">Reference proteome</keyword>
<dbReference type="InterPro" id="IPR036188">
    <property type="entry name" value="FAD/NAD-bd_sf"/>
</dbReference>
<dbReference type="EMBL" id="FNKH01000002">
    <property type="protein sequence ID" value="SDQ48099.1"/>
    <property type="molecule type" value="Genomic_DNA"/>
</dbReference>
<dbReference type="GO" id="GO:0016651">
    <property type="term" value="F:oxidoreductase activity, acting on NAD(P)H"/>
    <property type="evidence" value="ECO:0007669"/>
    <property type="project" value="TreeGrafter"/>
</dbReference>
<dbReference type="PANTHER" id="PTHR43557:SF2">
    <property type="entry name" value="RIESKE DOMAIN-CONTAINING PROTEIN-RELATED"/>
    <property type="match status" value="1"/>
</dbReference>
<dbReference type="PANTHER" id="PTHR43557">
    <property type="entry name" value="APOPTOSIS-INDUCING FACTOR 1"/>
    <property type="match status" value="1"/>
</dbReference>